<evidence type="ECO:0000256" key="2">
    <source>
        <dbReference type="ARBA" id="ARBA00022478"/>
    </source>
</evidence>
<dbReference type="RefSeq" id="WP_030003869.1">
    <property type="nucleotide sequence ID" value="NC_022538.1"/>
</dbReference>
<dbReference type="GO" id="GO:0006355">
    <property type="term" value="P:regulation of DNA-templated transcription"/>
    <property type="evidence" value="ECO:0007669"/>
    <property type="project" value="InterPro"/>
</dbReference>
<keyword evidence="4" id="KW-0548">Nucleotidyltransferase</keyword>
<dbReference type="STRING" id="1318466.BN85414090"/>
<dbReference type="AlphaFoldDB" id="U4KSG4"/>
<evidence type="ECO:0000256" key="5">
    <source>
        <dbReference type="ARBA" id="ARBA00023163"/>
    </source>
</evidence>
<evidence type="ECO:0000256" key="6">
    <source>
        <dbReference type="ARBA" id="ARBA00031937"/>
    </source>
</evidence>
<evidence type="ECO:0000256" key="1">
    <source>
        <dbReference type="ARBA" id="ARBA00009828"/>
    </source>
</evidence>
<feature type="domain" description="HTH HARE-type" evidence="7">
    <location>
        <begin position="9"/>
        <end position="75"/>
    </location>
</feature>
<proteinExistence type="inferred from homology"/>
<protein>
    <recommendedName>
        <fullName evidence="6">RNAP delta factor</fullName>
    </recommendedName>
</protein>
<dbReference type="OrthoDB" id="401223at2"/>
<keyword evidence="9" id="KW-1185">Reference proteome</keyword>
<dbReference type="GO" id="GO:0006351">
    <property type="term" value="P:DNA-templated transcription"/>
    <property type="evidence" value="ECO:0007669"/>
    <property type="project" value="InterPro"/>
</dbReference>
<dbReference type="NCBIfam" id="TIGR04567">
    <property type="entry name" value="RNAP_delt_lowGC"/>
    <property type="match status" value="1"/>
</dbReference>
<name>U4KSG4_ALTPJ</name>
<keyword evidence="2 8" id="KW-0240">DNA-directed RNA polymerase</keyword>
<comment type="similarity">
    <text evidence="1">Belongs to the RpoE family.</text>
</comment>
<evidence type="ECO:0000313" key="8">
    <source>
        <dbReference type="EMBL" id="CCV64986.1"/>
    </source>
</evidence>
<accession>U4KSG4</accession>
<sequence>MNKEKLSELSLLDIVEEILKEKNEPTPIYTLMDEAATIKGIDPNDVDEISQLYLDITLSAKFVFYGENLWALKEGHLDLWDKESFSFDQDLADEEIEDEELIDFTEFNLEEVAEDIDEDEELEIDEDSKEEKEYIEVELPIESIDEDNDDDVEIEFDDTNYDEDDYNEIMDDYEDMYDE</sequence>
<gene>
    <name evidence="8" type="primary">rpoE</name>
    <name evidence="8" type="ORF">BN85414090</name>
</gene>
<dbReference type="HOGENOM" id="CLU_1485973_0_0_14"/>
<evidence type="ECO:0000256" key="4">
    <source>
        <dbReference type="ARBA" id="ARBA00022695"/>
    </source>
</evidence>
<organism evidence="8 9">
    <name type="scientific">Alteracholeplasma palmae (strain ATCC 49389 / J233)</name>
    <name type="common">Acholeplasma palmae</name>
    <dbReference type="NCBI Taxonomy" id="1318466"/>
    <lineage>
        <taxon>Bacteria</taxon>
        <taxon>Bacillati</taxon>
        <taxon>Mycoplasmatota</taxon>
        <taxon>Mollicutes</taxon>
        <taxon>Acholeplasmatales</taxon>
        <taxon>Acholeplasmataceae</taxon>
        <taxon>Acholeplasma</taxon>
    </lineage>
</organism>
<dbReference type="InterPro" id="IPR007759">
    <property type="entry name" value="Asxl_HARE-HTH"/>
</dbReference>
<evidence type="ECO:0000256" key="3">
    <source>
        <dbReference type="ARBA" id="ARBA00022679"/>
    </source>
</evidence>
<dbReference type="KEGG" id="apal:BN85414090"/>
<evidence type="ECO:0000313" key="9">
    <source>
        <dbReference type="Proteomes" id="UP000032740"/>
    </source>
</evidence>
<dbReference type="Proteomes" id="UP000032740">
    <property type="component" value="Chromosome"/>
</dbReference>
<dbReference type="PROSITE" id="PS51913">
    <property type="entry name" value="HTH_HARE"/>
    <property type="match status" value="1"/>
</dbReference>
<dbReference type="InterPro" id="IPR029757">
    <property type="entry name" value="RpoE"/>
</dbReference>
<dbReference type="GO" id="GO:0000428">
    <property type="term" value="C:DNA-directed RNA polymerase complex"/>
    <property type="evidence" value="ECO:0007669"/>
    <property type="project" value="UniProtKB-KW"/>
</dbReference>
<keyword evidence="5" id="KW-0804">Transcription</keyword>
<dbReference type="EMBL" id="FO681347">
    <property type="protein sequence ID" value="CCV64986.1"/>
    <property type="molecule type" value="Genomic_DNA"/>
</dbReference>
<dbReference type="GO" id="GO:0016779">
    <property type="term" value="F:nucleotidyltransferase activity"/>
    <property type="evidence" value="ECO:0007669"/>
    <property type="project" value="UniProtKB-KW"/>
</dbReference>
<evidence type="ECO:0000259" key="7">
    <source>
        <dbReference type="PROSITE" id="PS51913"/>
    </source>
</evidence>
<dbReference type="InterPro" id="IPR038087">
    <property type="entry name" value="RNAP_delta_N_dom_sf"/>
</dbReference>
<reference evidence="8 9" key="1">
    <citation type="journal article" date="2013" name="J. Mol. Microbiol. Biotechnol.">
        <title>Analysis of the Complete Genomes of Acholeplasma brassicae , A. palmae and A. laidlawii and Their Comparison to the Obligate Parasites from ' Candidatus Phytoplasma'.</title>
        <authorList>
            <person name="Kube M."/>
            <person name="Siewert C."/>
            <person name="Migdoll A.M."/>
            <person name="Duduk B."/>
            <person name="Holz S."/>
            <person name="Rabus R."/>
            <person name="Seemuller E."/>
            <person name="Mitrovic J."/>
            <person name="Muller I."/>
            <person name="Buttner C."/>
            <person name="Reinhardt R."/>
        </authorList>
    </citation>
    <scope>NUCLEOTIDE SEQUENCE [LARGE SCALE GENOMIC DNA]</scope>
    <source>
        <strain evidence="8 9">J233</strain>
    </source>
</reference>
<keyword evidence="3" id="KW-0808">Transferase</keyword>
<dbReference type="Gene3D" id="1.10.10.1250">
    <property type="entry name" value="RNA polymerase, subunit delta, N-terminal domain"/>
    <property type="match status" value="1"/>
</dbReference>